<dbReference type="PANTHER" id="PTHR42748">
    <property type="entry name" value="NITROGEN METABOLITE REPRESSION PROTEIN NMRA FAMILY MEMBER"/>
    <property type="match status" value="1"/>
</dbReference>
<reference evidence="5" key="1">
    <citation type="journal article" date="2019" name="Int. J. Syst. Evol. Microbiol.">
        <title>The Global Catalogue of Microorganisms (GCM) 10K type strain sequencing project: providing services to taxonomists for standard genome sequencing and annotation.</title>
        <authorList>
            <consortium name="The Broad Institute Genomics Platform"/>
            <consortium name="The Broad Institute Genome Sequencing Center for Infectious Disease"/>
            <person name="Wu L."/>
            <person name="Ma J."/>
        </authorList>
    </citation>
    <scope>NUCLEOTIDE SEQUENCE [LARGE SCALE GENOMIC DNA]</scope>
    <source>
        <strain evidence="5">CCUG 53903</strain>
    </source>
</reference>
<dbReference type="RefSeq" id="WP_379522056.1">
    <property type="nucleotide sequence ID" value="NZ_JBHSPA010000083.1"/>
</dbReference>
<dbReference type="Pfam" id="PF05368">
    <property type="entry name" value="NmrA"/>
    <property type="match status" value="1"/>
</dbReference>
<name>A0ABW1D3Y7_9ACTN</name>
<dbReference type="InterPro" id="IPR051164">
    <property type="entry name" value="NmrA-like_oxidored"/>
</dbReference>
<comment type="caution">
    <text evidence="4">The sequence shown here is derived from an EMBL/GenBank/DDBJ whole genome shotgun (WGS) entry which is preliminary data.</text>
</comment>
<dbReference type="Gene3D" id="3.90.25.10">
    <property type="entry name" value="UDP-galactose 4-epimerase, domain 1"/>
    <property type="match status" value="1"/>
</dbReference>
<sequence length="286" mass="31125">MHTLVTGSTGQQGGAVTRELLAHGHPVRALTRDIGSQRAHHLREMGAEVVAGDLENRQALQTSAVGVDAIFAMSTSYEAGADAEVRQGSTMAQVAADQGIHLIYSSAAGADRDTGIKHLEAKHQVEREIIRLGVSSTILRPAAFMDNANAPWARARLREGVLSLPMPSERPVQHVAVADIAAFVRLILERRAEFVGATIALASDELTGEQMAAGVTAASGHAIRYIEPKREALSAYGEDGVAMRDWFNRESFQVDIAALRASYPEIPWRHFTTWANEQDWNFLHND</sequence>
<dbReference type="CDD" id="cd05251">
    <property type="entry name" value="NmrA_like_SDR_a"/>
    <property type="match status" value="1"/>
</dbReference>
<dbReference type="Proteomes" id="UP001596058">
    <property type="component" value="Unassembled WGS sequence"/>
</dbReference>
<evidence type="ECO:0000256" key="2">
    <source>
        <dbReference type="ARBA" id="ARBA00022857"/>
    </source>
</evidence>
<dbReference type="InterPro" id="IPR008030">
    <property type="entry name" value="NmrA-like"/>
</dbReference>
<feature type="domain" description="NmrA-like" evidence="3">
    <location>
        <begin position="4"/>
        <end position="235"/>
    </location>
</feature>
<keyword evidence="2" id="KW-0521">NADP</keyword>
<gene>
    <name evidence="4" type="ORF">ACFPZ3_52945</name>
</gene>
<evidence type="ECO:0000259" key="3">
    <source>
        <dbReference type="Pfam" id="PF05368"/>
    </source>
</evidence>
<organism evidence="4 5">
    <name type="scientific">Nonomuraea insulae</name>
    <dbReference type="NCBI Taxonomy" id="1616787"/>
    <lineage>
        <taxon>Bacteria</taxon>
        <taxon>Bacillati</taxon>
        <taxon>Actinomycetota</taxon>
        <taxon>Actinomycetes</taxon>
        <taxon>Streptosporangiales</taxon>
        <taxon>Streptosporangiaceae</taxon>
        <taxon>Nonomuraea</taxon>
    </lineage>
</organism>
<comment type="similarity">
    <text evidence="1">Belongs to the NmrA-type oxidoreductase family.</text>
</comment>
<evidence type="ECO:0000313" key="5">
    <source>
        <dbReference type="Proteomes" id="UP001596058"/>
    </source>
</evidence>
<protein>
    <submittedName>
        <fullName evidence="4">NmrA/HSCARG family protein</fullName>
    </submittedName>
</protein>
<dbReference type="EMBL" id="JBHSPA010000083">
    <property type="protein sequence ID" value="MFC5832618.1"/>
    <property type="molecule type" value="Genomic_DNA"/>
</dbReference>
<proteinExistence type="inferred from homology"/>
<keyword evidence="5" id="KW-1185">Reference proteome</keyword>
<dbReference type="SUPFAM" id="SSF51735">
    <property type="entry name" value="NAD(P)-binding Rossmann-fold domains"/>
    <property type="match status" value="1"/>
</dbReference>
<evidence type="ECO:0000313" key="4">
    <source>
        <dbReference type="EMBL" id="MFC5832618.1"/>
    </source>
</evidence>
<dbReference type="Gene3D" id="3.40.50.720">
    <property type="entry name" value="NAD(P)-binding Rossmann-like Domain"/>
    <property type="match status" value="1"/>
</dbReference>
<dbReference type="InterPro" id="IPR036291">
    <property type="entry name" value="NAD(P)-bd_dom_sf"/>
</dbReference>
<accession>A0ABW1D3Y7</accession>
<dbReference type="PANTHER" id="PTHR42748:SF7">
    <property type="entry name" value="NMRA LIKE REDOX SENSOR 1-RELATED"/>
    <property type="match status" value="1"/>
</dbReference>
<evidence type="ECO:0000256" key="1">
    <source>
        <dbReference type="ARBA" id="ARBA00006328"/>
    </source>
</evidence>